<name>Q5TKE6_ORYSJ</name>
<evidence type="ECO:0000313" key="2">
    <source>
        <dbReference type="EMBL" id="AAV59361.1"/>
    </source>
</evidence>
<dbReference type="EMBL" id="AC136520">
    <property type="protein sequence ID" value="AAV59361.1"/>
    <property type="molecule type" value="Genomic_DNA"/>
</dbReference>
<sequence length="99" mass="10355">MAPSGAPPRLSLCGGNNEQLTTIVTVTVTVMVTVGLCVCEDRSWHSGLEHADEEGDFLSSVLVHRRYAKNNTSVAPPLPPSSAPSPSIAAAPRPEPPPL</sequence>
<proteinExistence type="predicted"/>
<feature type="region of interest" description="Disordered" evidence="1">
    <location>
        <begin position="71"/>
        <end position="99"/>
    </location>
</feature>
<protein>
    <submittedName>
        <fullName evidence="2">Uncharacterized protein</fullName>
    </submittedName>
</protein>
<accession>Q5TKE6</accession>
<reference evidence="3" key="2">
    <citation type="journal article" date="2008" name="Nucleic Acids Res.">
        <title>The rice annotation project database (RAP-DB): 2008 update.</title>
        <authorList>
            <consortium name="The rice annotation project (RAP)"/>
        </authorList>
    </citation>
    <scope>GENOME REANNOTATION</scope>
    <source>
        <strain evidence="3">cv. Nipponbare</strain>
    </source>
</reference>
<reference evidence="3" key="1">
    <citation type="journal article" date="2005" name="Nature">
        <title>The map-based sequence of the rice genome.</title>
        <authorList>
            <consortium name="International rice genome sequencing project (IRGSP)"/>
            <person name="Matsumoto T."/>
            <person name="Wu J."/>
            <person name="Kanamori H."/>
            <person name="Katayose Y."/>
            <person name="Fujisawa M."/>
            <person name="Namiki N."/>
            <person name="Mizuno H."/>
            <person name="Yamamoto K."/>
            <person name="Antonio B.A."/>
            <person name="Baba T."/>
            <person name="Sakata K."/>
            <person name="Nagamura Y."/>
            <person name="Aoki H."/>
            <person name="Arikawa K."/>
            <person name="Arita K."/>
            <person name="Bito T."/>
            <person name="Chiden Y."/>
            <person name="Fujitsuka N."/>
            <person name="Fukunaka R."/>
            <person name="Hamada M."/>
            <person name="Harada C."/>
            <person name="Hayashi A."/>
            <person name="Hijishita S."/>
            <person name="Honda M."/>
            <person name="Hosokawa S."/>
            <person name="Ichikawa Y."/>
            <person name="Idonuma A."/>
            <person name="Iijima M."/>
            <person name="Ikeda M."/>
            <person name="Ikeno M."/>
            <person name="Ito K."/>
            <person name="Ito S."/>
            <person name="Ito T."/>
            <person name="Ito Y."/>
            <person name="Ito Y."/>
            <person name="Iwabuchi A."/>
            <person name="Kamiya K."/>
            <person name="Karasawa W."/>
            <person name="Kurita K."/>
            <person name="Katagiri S."/>
            <person name="Kikuta A."/>
            <person name="Kobayashi H."/>
            <person name="Kobayashi N."/>
            <person name="Machita K."/>
            <person name="Maehara T."/>
            <person name="Masukawa M."/>
            <person name="Mizubayashi T."/>
            <person name="Mukai Y."/>
            <person name="Nagasaki H."/>
            <person name="Nagata Y."/>
            <person name="Naito S."/>
            <person name="Nakashima M."/>
            <person name="Nakama Y."/>
            <person name="Nakamichi Y."/>
            <person name="Nakamura M."/>
            <person name="Meguro A."/>
            <person name="Negishi M."/>
            <person name="Ohta I."/>
            <person name="Ohta T."/>
            <person name="Okamoto M."/>
            <person name="Ono N."/>
            <person name="Saji S."/>
            <person name="Sakaguchi M."/>
            <person name="Sakai K."/>
            <person name="Shibata M."/>
            <person name="Shimokawa T."/>
            <person name="Song J."/>
            <person name="Takazaki Y."/>
            <person name="Terasawa K."/>
            <person name="Tsugane M."/>
            <person name="Tsuji K."/>
            <person name="Ueda S."/>
            <person name="Waki K."/>
            <person name="Yamagata H."/>
            <person name="Yamamoto M."/>
            <person name="Yamamoto S."/>
            <person name="Yamane H."/>
            <person name="Yoshiki S."/>
            <person name="Yoshihara R."/>
            <person name="Yukawa K."/>
            <person name="Zhong H."/>
            <person name="Yano M."/>
            <person name="Yuan Q."/>
            <person name="Ouyang S."/>
            <person name="Liu J."/>
            <person name="Jones K.M."/>
            <person name="Gansberger K."/>
            <person name="Moffat K."/>
            <person name="Hill J."/>
            <person name="Bera J."/>
            <person name="Fadrosh D."/>
            <person name="Jin S."/>
            <person name="Johri S."/>
            <person name="Kim M."/>
            <person name="Overton L."/>
            <person name="Reardon M."/>
            <person name="Tsitrin T."/>
            <person name="Vuong H."/>
            <person name="Weaver B."/>
            <person name="Ciecko A."/>
            <person name="Tallon L."/>
            <person name="Jackson J."/>
            <person name="Pai G."/>
            <person name="Aken S.V."/>
            <person name="Utterback T."/>
            <person name="Reidmuller S."/>
            <person name="Feldblyum T."/>
            <person name="Hsiao J."/>
            <person name="Zismann V."/>
            <person name="Iobst S."/>
            <person name="de Vazeille A.R."/>
            <person name="Buell C.R."/>
            <person name="Ying K."/>
            <person name="Li Y."/>
            <person name="Lu T."/>
            <person name="Huang Y."/>
            <person name="Zhao Q."/>
            <person name="Feng Q."/>
            <person name="Zhang L."/>
            <person name="Zhu J."/>
            <person name="Weng Q."/>
            <person name="Mu J."/>
            <person name="Lu Y."/>
            <person name="Fan D."/>
            <person name="Liu Y."/>
            <person name="Guan J."/>
            <person name="Zhang Y."/>
            <person name="Yu S."/>
            <person name="Liu X."/>
            <person name="Zhang Y."/>
            <person name="Hong G."/>
            <person name="Han B."/>
            <person name="Choisne N."/>
            <person name="Demange N."/>
            <person name="Orjeda G."/>
            <person name="Samain S."/>
            <person name="Cattolico L."/>
            <person name="Pelletier E."/>
            <person name="Couloux A."/>
            <person name="Segurens B."/>
            <person name="Wincker P."/>
            <person name="D'Hont A."/>
            <person name="Scarpelli C."/>
            <person name="Weissenbach J."/>
            <person name="Salanoubat M."/>
            <person name="Quetier F."/>
            <person name="Yu Y."/>
            <person name="Kim H.R."/>
            <person name="Rambo T."/>
            <person name="Currie J."/>
            <person name="Collura K."/>
            <person name="Luo M."/>
            <person name="Yang T."/>
            <person name="Ammiraju J.S.S."/>
            <person name="Engler F."/>
            <person name="Soderlund C."/>
            <person name="Wing R.A."/>
            <person name="Palmer L.E."/>
            <person name="de la Bastide M."/>
            <person name="Spiegel L."/>
            <person name="Nascimento L."/>
            <person name="Zutavern T."/>
            <person name="O'Shaughnessy A."/>
            <person name="Dike S."/>
            <person name="Dedhia N."/>
            <person name="Preston R."/>
            <person name="Balija V."/>
            <person name="McCombie W.R."/>
            <person name="Chow T."/>
            <person name="Chen H."/>
            <person name="Chung M."/>
            <person name="Chen C."/>
            <person name="Shaw J."/>
            <person name="Wu H."/>
            <person name="Hsiao K."/>
            <person name="Chao Y."/>
            <person name="Chu M."/>
            <person name="Cheng C."/>
            <person name="Hour A."/>
            <person name="Lee P."/>
            <person name="Lin S."/>
            <person name="Lin Y."/>
            <person name="Liou J."/>
            <person name="Liu S."/>
            <person name="Hsing Y."/>
            <person name="Raghuvanshi S."/>
            <person name="Mohanty A."/>
            <person name="Bharti A.K."/>
            <person name="Gaur A."/>
            <person name="Gupta V."/>
            <person name="Kumar D."/>
            <person name="Ravi V."/>
            <person name="Vij S."/>
            <person name="Kapur A."/>
            <person name="Khurana P."/>
            <person name="Khurana P."/>
            <person name="Khurana J.P."/>
            <person name="Tyagi A.K."/>
            <person name="Gaikwad K."/>
            <person name="Singh A."/>
            <person name="Dalal V."/>
            <person name="Srivastava S."/>
            <person name="Dixit A."/>
            <person name="Pal A.K."/>
            <person name="Ghazi I.A."/>
            <person name="Yadav M."/>
            <person name="Pandit A."/>
            <person name="Bhargava A."/>
            <person name="Sureshbabu K."/>
            <person name="Batra K."/>
            <person name="Sharma T.R."/>
            <person name="Mohapatra T."/>
            <person name="Singh N.K."/>
            <person name="Messing J."/>
            <person name="Nelson A.B."/>
            <person name="Fuks G."/>
            <person name="Kavchok S."/>
            <person name="Keizer G."/>
            <person name="Linton E."/>
            <person name="Llaca V."/>
            <person name="Song R."/>
            <person name="Tanyolac B."/>
            <person name="Young S."/>
            <person name="Ho-Il K."/>
            <person name="Hahn J.H."/>
            <person name="Sangsakoo G."/>
            <person name="Vanavichit A."/>
            <person name="de Mattos Luiz.A.T."/>
            <person name="Zimmer P.D."/>
            <person name="Malone G."/>
            <person name="Dellagostin O."/>
            <person name="de Oliveira A.C."/>
            <person name="Bevan M."/>
            <person name="Bancroft I."/>
            <person name="Minx P."/>
            <person name="Cordum H."/>
            <person name="Wilson R."/>
            <person name="Cheng Z."/>
            <person name="Jin W."/>
            <person name="Jiang J."/>
            <person name="Leong S.A."/>
            <person name="Iwama H."/>
            <person name="Gojobori T."/>
            <person name="Itoh T."/>
            <person name="Niimura Y."/>
            <person name="Fujii Y."/>
            <person name="Habara T."/>
            <person name="Sakai H."/>
            <person name="Sato Y."/>
            <person name="Wilson G."/>
            <person name="Kumar K."/>
            <person name="McCouch S."/>
            <person name="Juretic N."/>
            <person name="Hoen D."/>
            <person name="Wright S."/>
            <person name="Bruskiewich R."/>
            <person name="Bureau T."/>
            <person name="Miyao A."/>
            <person name="Hirochika H."/>
            <person name="Nishikawa T."/>
            <person name="Kadowaki K."/>
            <person name="Sugiura M."/>
            <person name="Burr B."/>
            <person name="Sasaki T."/>
        </authorList>
    </citation>
    <scope>NUCLEOTIDE SEQUENCE [LARGE SCALE GENOMIC DNA]</scope>
    <source>
        <strain evidence="3">cv. Nipponbare</strain>
    </source>
</reference>
<evidence type="ECO:0000313" key="3">
    <source>
        <dbReference type="Proteomes" id="UP000000763"/>
    </source>
</evidence>
<dbReference type="AlphaFoldDB" id="Q5TKE6"/>
<evidence type="ECO:0000256" key="1">
    <source>
        <dbReference type="SAM" id="MobiDB-lite"/>
    </source>
</evidence>
<gene>
    <name evidence="2" type="primary">OSJNBa0017O06.3</name>
</gene>
<dbReference type="Proteomes" id="UP000000763">
    <property type="component" value="Chromosome 5"/>
</dbReference>
<organism evidence="2 3">
    <name type="scientific">Oryza sativa subsp. japonica</name>
    <name type="common">Rice</name>
    <dbReference type="NCBI Taxonomy" id="39947"/>
    <lineage>
        <taxon>Eukaryota</taxon>
        <taxon>Viridiplantae</taxon>
        <taxon>Streptophyta</taxon>
        <taxon>Embryophyta</taxon>
        <taxon>Tracheophyta</taxon>
        <taxon>Spermatophyta</taxon>
        <taxon>Magnoliopsida</taxon>
        <taxon>Liliopsida</taxon>
        <taxon>Poales</taxon>
        <taxon>Poaceae</taxon>
        <taxon>BOP clade</taxon>
        <taxon>Oryzoideae</taxon>
        <taxon>Oryzeae</taxon>
        <taxon>Oryzinae</taxon>
        <taxon>Oryza</taxon>
        <taxon>Oryza sativa</taxon>
    </lineage>
</organism>